<proteinExistence type="predicted"/>
<dbReference type="Proteomes" id="UP000294933">
    <property type="component" value="Unassembled WGS sequence"/>
</dbReference>
<gene>
    <name evidence="1" type="ORF">BD410DRAFT_860627</name>
</gene>
<dbReference type="EMBL" id="ML170335">
    <property type="protein sequence ID" value="TDL14466.1"/>
    <property type="molecule type" value="Genomic_DNA"/>
</dbReference>
<organism evidence="1 2">
    <name type="scientific">Rickenella mellea</name>
    <dbReference type="NCBI Taxonomy" id="50990"/>
    <lineage>
        <taxon>Eukaryota</taxon>
        <taxon>Fungi</taxon>
        <taxon>Dikarya</taxon>
        <taxon>Basidiomycota</taxon>
        <taxon>Agaricomycotina</taxon>
        <taxon>Agaricomycetes</taxon>
        <taxon>Hymenochaetales</taxon>
        <taxon>Rickenellaceae</taxon>
        <taxon>Rickenella</taxon>
    </lineage>
</organism>
<dbReference type="VEuPathDB" id="FungiDB:BD410DRAFT_860627"/>
<reference evidence="1 2" key="1">
    <citation type="submission" date="2018-06" db="EMBL/GenBank/DDBJ databases">
        <title>A transcriptomic atlas of mushroom development highlights an independent origin of complex multicellularity.</title>
        <authorList>
            <consortium name="DOE Joint Genome Institute"/>
            <person name="Krizsan K."/>
            <person name="Almasi E."/>
            <person name="Merenyi Z."/>
            <person name="Sahu N."/>
            <person name="Viragh M."/>
            <person name="Koszo T."/>
            <person name="Mondo S."/>
            <person name="Kiss B."/>
            <person name="Balint B."/>
            <person name="Kues U."/>
            <person name="Barry K."/>
            <person name="Hegedus J.C."/>
            <person name="Henrissat B."/>
            <person name="Johnson J."/>
            <person name="Lipzen A."/>
            <person name="Ohm R."/>
            <person name="Nagy I."/>
            <person name="Pangilinan J."/>
            <person name="Yan J."/>
            <person name="Xiong Y."/>
            <person name="Grigoriev I.V."/>
            <person name="Hibbett D.S."/>
            <person name="Nagy L.G."/>
        </authorList>
    </citation>
    <scope>NUCLEOTIDE SEQUENCE [LARGE SCALE GENOMIC DNA]</scope>
    <source>
        <strain evidence="1 2">SZMC22713</strain>
    </source>
</reference>
<sequence>MAIQEDERKGEVRKMMGSMGPLGNKTTFCKMRIRKAKSIAEIVTGLSVMAGNSTSISTISIETPYYYQNEQFSVGNPSRSLQSGVVLRTSKERRAGDKMCSMDKNQLMERMTTRGEVEMHTSTNLKGQAEDKGVHGQQTCDRDHPMICLGVMAPGKDNGGGVYGYQDGSVQVKRLDRDHTGLEVDVTSAESGAGWKVEPPGGLDSGLSDYLRVEREAHRRSNQLQK</sequence>
<evidence type="ECO:0000313" key="2">
    <source>
        <dbReference type="Proteomes" id="UP000294933"/>
    </source>
</evidence>
<keyword evidence="2" id="KW-1185">Reference proteome</keyword>
<accession>A0A4Y7PH57</accession>
<protein>
    <submittedName>
        <fullName evidence="1">Uncharacterized protein</fullName>
    </submittedName>
</protein>
<name>A0A4Y7PH57_9AGAM</name>
<dbReference type="AlphaFoldDB" id="A0A4Y7PH57"/>
<evidence type="ECO:0000313" key="1">
    <source>
        <dbReference type="EMBL" id="TDL14466.1"/>
    </source>
</evidence>